<dbReference type="Proteomes" id="UP000663419">
    <property type="component" value="Chromosome 2"/>
</dbReference>
<dbReference type="AlphaFoldDB" id="A0A8A1LBT1"/>
<proteinExistence type="predicted"/>
<dbReference type="EMBL" id="CP069103">
    <property type="protein sequence ID" value="QSS51181.1"/>
    <property type="molecule type" value="Genomic_DNA"/>
</dbReference>
<reference evidence="1" key="1">
    <citation type="submission" date="2021-01" db="EMBL/GenBank/DDBJ databases">
        <title>Chromosome-level genome assembly of a human fungal pathogen reveals clustering of transcriptionally co-regulated genes.</title>
        <authorList>
            <person name="Voorhies M."/>
            <person name="Cohen S."/>
            <person name="Shea T.P."/>
            <person name="Petrus S."/>
            <person name="Munoz J.F."/>
            <person name="Poplawski S."/>
            <person name="Goldman W.E."/>
            <person name="Michael T."/>
            <person name="Cuomo C.A."/>
            <person name="Sil A."/>
            <person name="Beyhan S."/>
        </authorList>
    </citation>
    <scope>NUCLEOTIDE SEQUENCE</scope>
    <source>
        <strain evidence="1">H88</strain>
    </source>
</reference>
<protein>
    <submittedName>
        <fullName evidence="1">Uncharacterized protein</fullName>
    </submittedName>
</protein>
<dbReference type="VEuPathDB" id="FungiDB:I7I53_06434"/>
<sequence length="70" mass="8558">MHGFCMHQLGLFHKQTNDLCNVTISLKPYHELKQQRKYIFDKWVLFFYFYANCVIEHRLLETNRDYGTVN</sequence>
<organism evidence="1 2">
    <name type="scientific">Ajellomyces capsulatus (strain H88)</name>
    <name type="common">Darling's disease fungus</name>
    <name type="synonym">Histoplasma capsulatum</name>
    <dbReference type="NCBI Taxonomy" id="544711"/>
    <lineage>
        <taxon>Eukaryota</taxon>
        <taxon>Fungi</taxon>
        <taxon>Dikarya</taxon>
        <taxon>Ascomycota</taxon>
        <taxon>Pezizomycotina</taxon>
        <taxon>Eurotiomycetes</taxon>
        <taxon>Eurotiomycetidae</taxon>
        <taxon>Onygenales</taxon>
        <taxon>Ajellomycetaceae</taxon>
        <taxon>Histoplasma</taxon>
    </lineage>
</organism>
<name>A0A8A1LBT1_AJEC8</name>
<evidence type="ECO:0000313" key="1">
    <source>
        <dbReference type="EMBL" id="QSS51181.1"/>
    </source>
</evidence>
<evidence type="ECO:0000313" key="2">
    <source>
        <dbReference type="Proteomes" id="UP000663419"/>
    </source>
</evidence>
<accession>A0A8A1LBT1</accession>
<gene>
    <name evidence="1" type="ORF">I7I53_06434</name>
</gene>